<dbReference type="NCBIfam" id="TIGR01590">
    <property type="entry name" value="yir-bir-cir_Pla"/>
    <property type="match status" value="1"/>
</dbReference>
<keyword evidence="1" id="KW-1133">Transmembrane helix</keyword>
<dbReference type="InParanoid" id="Q7RAD1"/>
<dbReference type="AlphaFoldDB" id="Q7RAD1"/>
<dbReference type="Proteomes" id="UP000008553">
    <property type="component" value="Unassembled WGS sequence"/>
</dbReference>
<accession>Q7RAD1</accession>
<name>Q7RAD1_PLAYO</name>
<evidence type="ECO:0000256" key="1">
    <source>
        <dbReference type="SAM" id="Phobius"/>
    </source>
</evidence>
<proteinExistence type="predicted"/>
<dbReference type="InterPro" id="IPR006477">
    <property type="entry name" value="Yir_bir_cir"/>
</dbReference>
<feature type="transmembrane region" description="Helical" evidence="1">
    <location>
        <begin position="302"/>
        <end position="320"/>
    </location>
</feature>
<comment type="caution">
    <text evidence="2">The sequence shown here is derived from an EMBL/GenBank/DDBJ whole genome shotgun (WGS) entry which is preliminary data.</text>
</comment>
<keyword evidence="1" id="KW-0812">Transmembrane</keyword>
<evidence type="ECO:0000313" key="3">
    <source>
        <dbReference type="Proteomes" id="UP000008553"/>
    </source>
</evidence>
<dbReference type="PaxDb" id="73239-Q7RAD1"/>
<gene>
    <name evidence="2" type="ORF">PY06569</name>
</gene>
<evidence type="ECO:0000313" key="2">
    <source>
        <dbReference type="EMBL" id="EAA18802.1"/>
    </source>
</evidence>
<dbReference type="Pfam" id="PF06022">
    <property type="entry name" value="Cir_Bir_Yir"/>
    <property type="match status" value="1"/>
</dbReference>
<keyword evidence="1" id="KW-0472">Membrane</keyword>
<sequence length="365" mass="42784">MYIHFYNKVMPNVSKNSIYCIKCIIYLIKSLLSIPLFKCEKFQEVRNSISDELKGNGIPEFDDDDILNNYCDSKKCISDYDRISAGCLYLLYQFYNDSGIFPSPKNNNRYIVDYILIWLSYMLNLNKSERDDSIKSFYNYQIDSCDKYKTQINNLAGYDNYKELIDERKYLLDMDSNIVSKFYQALKLLCNLYNELGNNKNCKNYLNDDNEFFKKYEKLKNDSDITGNELYNQLLSTLLNDYNNFKTECNVILSPPPEETKQNHGQTLVHSSEQDVDYLGQHYGEYVDNSDAASSSSIASKLIPVLLIFAAIPIFLGIAYKVNNKGFKYYFNYIYVNVNKKIIRFLTFYISIRYLDFGKELKNNI</sequence>
<organism evidence="2 3">
    <name type="scientific">Plasmodium yoelii yoelii</name>
    <dbReference type="NCBI Taxonomy" id="73239"/>
    <lineage>
        <taxon>Eukaryota</taxon>
        <taxon>Sar</taxon>
        <taxon>Alveolata</taxon>
        <taxon>Apicomplexa</taxon>
        <taxon>Aconoidasida</taxon>
        <taxon>Haemosporida</taxon>
        <taxon>Plasmodiidae</taxon>
        <taxon>Plasmodium</taxon>
        <taxon>Plasmodium (Vinckeia)</taxon>
    </lineage>
</organism>
<dbReference type="EMBL" id="AABL01002237">
    <property type="protein sequence ID" value="EAA18802.1"/>
    <property type="molecule type" value="Genomic_DNA"/>
</dbReference>
<reference evidence="2 3" key="1">
    <citation type="journal article" date="2002" name="Nature">
        <title>Genome sequence and comparative analysis of the model rodent malaria parasite Plasmodium yoelii yoelii.</title>
        <authorList>
            <person name="Carlton J.M."/>
            <person name="Angiuoli S.V."/>
            <person name="Suh B.B."/>
            <person name="Kooij T.W."/>
            <person name="Pertea M."/>
            <person name="Silva J.C."/>
            <person name="Ermolaeva M.D."/>
            <person name="Allen J.E."/>
            <person name="Selengut J.D."/>
            <person name="Koo H.L."/>
            <person name="Peterson J.D."/>
            <person name="Pop M."/>
            <person name="Kosack D.S."/>
            <person name="Shumway M.F."/>
            <person name="Bidwell S.L."/>
            <person name="Shallom S.J."/>
            <person name="van Aken S.E."/>
            <person name="Riedmuller S.B."/>
            <person name="Feldblyum T.V."/>
            <person name="Cho J.K."/>
            <person name="Quackenbush J."/>
            <person name="Sedegah M."/>
            <person name="Shoaibi A."/>
            <person name="Cummings L.M."/>
            <person name="Florens L."/>
            <person name="Yates J.R."/>
            <person name="Raine J.D."/>
            <person name="Sinden R.E."/>
            <person name="Harris M.A."/>
            <person name="Cunningham D.A."/>
            <person name="Preiser P.R."/>
            <person name="Bergman L.W."/>
            <person name="Vaidya A.B."/>
            <person name="van Lin L.H."/>
            <person name="Janse C.J."/>
            <person name="Waters A.P."/>
            <person name="Smith H.O."/>
            <person name="White O.R."/>
            <person name="Salzberg S.L."/>
            <person name="Venter J.C."/>
            <person name="Fraser C.M."/>
            <person name="Hoffman S.L."/>
            <person name="Gardner M.J."/>
            <person name="Carucci D.J."/>
        </authorList>
    </citation>
    <scope>NUCLEOTIDE SEQUENCE [LARGE SCALE GENOMIC DNA]</scope>
    <source>
        <strain evidence="2 3">17XNL</strain>
    </source>
</reference>
<keyword evidence="3" id="KW-1185">Reference proteome</keyword>
<protein>
    <submittedName>
        <fullName evidence="2">Yir3 protein</fullName>
    </submittedName>
</protein>